<accession>A0A2T7PX96</accession>
<dbReference type="PANTHER" id="PTHR20923">
    <property type="entry name" value="BAT4 PROTEIN-RELATED"/>
    <property type="match status" value="1"/>
</dbReference>
<evidence type="ECO:0000256" key="1">
    <source>
        <dbReference type="PROSITE-ProRule" id="PRU00023"/>
    </source>
</evidence>
<dbReference type="PROSITE" id="PS50088">
    <property type="entry name" value="ANK_REPEAT"/>
    <property type="match status" value="1"/>
</dbReference>
<dbReference type="Pfam" id="PF12796">
    <property type="entry name" value="Ank_2"/>
    <property type="match status" value="1"/>
</dbReference>
<dbReference type="InterPro" id="IPR002110">
    <property type="entry name" value="Ankyrin_rpt"/>
</dbReference>
<dbReference type="EMBL" id="PZQS01000001">
    <property type="protein sequence ID" value="PVD38007.1"/>
    <property type="molecule type" value="Genomic_DNA"/>
</dbReference>
<dbReference type="AlphaFoldDB" id="A0A2T7PX96"/>
<feature type="domain" description="G-patch" evidence="3">
    <location>
        <begin position="308"/>
        <end position="354"/>
    </location>
</feature>
<sequence length="412" mass="46675">MAFSATNREHAHLIEFVKPEDNPNGHRERSLRQNPALVKQISLGGDEARSFYEELLSLPASVSLKTAKACETEQQGNQWQQECEDKRLKKSKNERSKYVKNDCDNNKAMKLCATGIIEVGKTSSKDAKAKLQTSMSPRPWMKVTANCQKHHSLQLLTQKEAKFLWCSQNGEVEPIQNLISLGININVSDMFGWTAAMCAAFEGHSEVLKCLVDSGADLSQTNNAGQTAVQLAQSRGHSSVVHFIEKIQRERRDGTLQPHINTPVLPNVKFYCDVCQIQCDNKKTHLTSTVHLFNVGLKPRDHAFLIPPSNVGYRMLLKSGWEDNRGLGPYGQGQKYPVKTCLKRDRKGLGNKNGESKITHFQPYDTSAVHSVHSIQKSSQRKPNVRTLSRKEQRRKERKERLWEMEMRRALT</sequence>
<evidence type="ECO:0000313" key="5">
    <source>
        <dbReference type="Proteomes" id="UP000245119"/>
    </source>
</evidence>
<dbReference type="STRING" id="400727.A0A2T7PX96"/>
<dbReference type="Gene3D" id="1.25.40.20">
    <property type="entry name" value="Ankyrin repeat-containing domain"/>
    <property type="match status" value="1"/>
</dbReference>
<dbReference type="InterPro" id="IPR036770">
    <property type="entry name" value="Ankyrin_rpt-contain_sf"/>
</dbReference>
<organism evidence="4 5">
    <name type="scientific">Pomacea canaliculata</name>
    <name type="common">Golden apple snail</name>
    <dbReference type="NCBI Taxonomy" id="400727"/>
    <lineage>
        <taxon>Eukaryota</taxon>
        <taxon>Metazoa</taxon>
        <taxon>Spiralia</taxon>
        <taxon>Lophotrochozoa</taxon>
        <taxon>Mollusca</taxon>
        <taxon>Gastropoda</taxon>
        <taxon>Caenogastropoda</taxon>
        <taxon>Architaenioglossa</taxon>
        <taxon>Ampullarioidea</taxon>
        <taxon>Ampullariidae</taxon>
        <taxon>Pomacea</taxon>
    </lineage>
</organism>
<gene>
    <name evidence="4" type="ORF">C0Q70_00612</name>
</gene>
<proteinExistence type="predicted"/>
<protein>
    <recommendedName>
        <fullName evidence="3">G-patch domain-containing protein</fullName>
    </recommendedName>
</protein>
<reference evidence="4 5" key="1">
    <citation type="submission" date="2018-04" db="EMBL/GenBank/DDBJ databases">
        <title>The genome of golden apple snail Pomacea canaliculata provides insight into stress tolerance and invasive adaptation.</title>
        <authorList>
            <person name="Liu C."/>
            <person name="Liu B."/>
            <person name="Ren Y."/>
            <person name="Zhang Y."/>
            <person name="Wang H."/>
            <person name="Li S."/>
            <person name="Jiang F."/>
            <person name="Yin L."/>
            <person name="Zhang G."/>
            <person name="Qian W."/>
            <person name="Fan W."/>
        </authorList>
    </citation>
    <scope>NUCLEOTIDE SEQUENCE [LARGE SCALE GENOMIC DNA]</scope>
    <source>
        <strain evidence="4">SZHN2017</strain>
        <tissue evidence="4">Muscle</tissue>
    </source>
</reference>
<dbReference type="InterPro" id="IPR000467">
    <property type="entry name" value="G_patch_dom"/>
</dbReference>
<feature type="region of interest" description="Disordered" evidence="2">
    <location>
        <begin position="372"/>
        <end position="400"/>
    </location>
</feature>
<evidence type="ECO:0000259" key="3">
    <source>
        <dbReference type="PROSITE" id="PS50174"/>
    </source>
</evidence>
<dbReference type="PROSITE" id="PS50297">
    <property type="entry name" value="ANK_REP_REGION"/>
    <property type="match status" value="1"/>
</dbReference>
<name>A0A2T7PX96_POMCA</name>
<dbReference type="SMART" id="SM00443">
    <property type="entry name" value="G_patch"/>
    <property type="match status" value="1"/>
</dbReference>
<dbReference type="GO" id="GO:0003676">
    <property type="term" value="F:nucleic acid binding"/>
    <property type="evidence" value="ECO:0007669"/>
    <property type="project" value="InterPro"/>
</dbReference>
<evidence type="ECO:0000256" key="2">
    <source>
        <dbReference type="SAM" id="MobiDB-lite"/>
    </source>
</evidence>
<comment type="caution">
    <text evidence="4">The sequence shown here is derived from an EMBL/GenBank/DDBJ whole genome shotgun (WGS) entry which is preliminary data.</text>
</comment>
<dbReference type="Proteomes" id="UP000245119">
    <property type="component" value="Linkage Group LG1"/>
</dbReference>
<dbReference type="SMART" id="SM00248">
    <property type="entry name" value="ANK"/>
    <property type="match status" value="2"/>
</dbReference>
<dbReference type="InterPro" id="IPR039146">
    <property type="entry name" value="GPANK1"/>
</dbReference>
<dbReference type="PANTHER" id="PTHR20923:SF1">
    <property type="entry name" value="G PATCH DOMAIN AND ANKYRIN REPEAT-CONTAINING PROTEIN 1"/>
    <property type="match status" value="1"/>
</dbReference>
<feature type="compositionally biased region" description="Basic and acidic residues" evidence="2">
    <location>
        <begin position="389"/>
        <end position="400"/>
    </location>
</feature>
<dbReference type="PROSITE" id="PS50174">
    <property type="entry name" value="G_PATCH"/>
    <property type="match status" value="1"/>
</dbReference>
<evidence type="ECO:0000313" key="4">
    <source>
        <dbReference type="EMBL" id="PVD38007.1"/>
    </source>
</evidence>
<feature type="repeat" description="ANK" evidence="1">
    <location>
        <begin position="191"/>
        <end position="223"/>
    </location>
</feature>
<keyword evidence="5" id="KW-1185">Reference proteome</keyword>
<keyword evidence="1" id="KW-0040">ANK repeat</keyword>
<dbReference type="SUPFAM" id="SSF48403">
    <property type="entry name" value="Ankyrin repeat"/>
    <property type="match status" value="1"/>
</dbReference>
<dbReference type="Pfam" id="PF01585">
    <property type="entry name" value="G-patch"/>
    <property type="match status" value="1"/>
</dbReference>
<dbReference type="OrthoDB" id="4735278at2759"/>
<dbReference type="OMA" id="WEMEMRR"/>